<keyword evidence="2" id="KW-1185">Reference proteome</keyword>
<evidence type="ECO:0000313" key="1">
    <source>
        <dbReference type="EMBL" id="RJE17312.1"/>
    </source>
</evidence>
<protein>
    <submittedName>
        <fullName evidence="1">Uncharacterized protein</fullName>
    </submittedName>
</protein>
<comment type="caution">
    <text evidence="1">The sequence shown here is derived from an EMBL/GenBank/DDBJ whole genome shotgun (WGS) entry which is preliminary data.</text>
</comment>
<dbReference type="AlphaFoldDB" id="A0A3A2Z2L4"/>
<dbReference type="EMBL" id="MVGC01001181">
    <property type="protein sequence ID" value="RJE17312.1"/>
    <property type="molecule type" value="Genomic_DNA"/>
</dbReference>
<gene>
    <name evidence="1" type="ORF">PHISCL_10351</name>
</gene>
<evidence type="ECO:0000313" key="2">
    <source>
        <dbReference type="Proteomes" id="UP000266188"/>
    </source>
</evidence>
<dbReference type="Proteomes" id="UP000266188">
    <property type="component" value="Unassembled WGS sequence"/>
</dbReference>
<sequence>MLPNTRTAAVGRCRTDGRRLDAAGDHVGSQSAVLDSQLQDTETASCGQAGVSLVVTDSVPVVRSTDKSSLDHAEILLRKECLALADGTNQAALRTGHRLRVAQGSGEEMLEDCVQIARGVRCWAVLRQDCDANLAAKARCSVPVRSCQFVVDVDEVDGLHRSPG</sequence>
<name>A0A3A2Z2L4_9EURO</name>
<proteinExistence type="predicted"/>
<accession>A0A3A2Z2L4</accession>
<reference evidence="2" key="1">
    <citation type="submission" date="2017-02" db="EMBL/GenBank/DDBJ databases">
        <authorList>
            <person name="Tafer H."/>
            <person name="Lopandic K."/>
        </authorList>
    </citation>
    <scope>NUCLEOTIDE SEQUENCE [LARGE SCALE GENOMIC DNA]</scope>
    <source>
        <strain evidence="2">CBS 366.77</strain>
    </source>
</reference>
<organism evidence="1 2">
    <name type="scientific">Aspergillus sclerotialis</name>
    <dbReference type="NCBI Taxonomy" id="2070753"/>
    <lineage>
        <taxon>Eukaryota</taxon>
        <taxon>Fungi</taxon>
        <taxon>Dikarya</taxon>
        <taxon>Ascomycota</taxon>
        <taxon>Pezizomycotina</taxon>
        <taxon>Eurotiomycetes</taxon>
        <taxon>Eurotiomycetidae</taxon>
        <taxon>Eurotiales</taxon>
        <taxon>Aspergillaceae</taxon>
        <taxon>Aspergillus</taxon>
        <taxon>Aspergillus subgen. Polypaecilum</taxon>
    </lineage>
</organism>